<evidence type="ECO:0000313" key="1">
    <source>
        <dbReference type="EMBL" id="SNS43729.1"/>
    </source>
</evidence>
<keyword evidence="2" id="KW-1185">Reference proteome</keyword>
<gene>
    <name evidence="1" type="ORF">SAMN04488107_2553</name>
</gene>
<evidence type="ECO:0000313" key="2">
    <source>
        <dbReference type="Proteomes" id="UP000198386"/>
    </source>
</evidence>
<sequence length="53" mass="5626">MVEEVDAGLTVTVGEVRRTSSQTWAVDVGIGRDGDTHHVDRLVVDDGGDSRGC</sequence>
<protein>
    <submittedName>
        <fullName evidence="1">Uncharacterized protein</fullName>
    </submittedName>
</protein>
<dbReference type="Proteomes" id="UP000198386">
    <property type="component" value="Unassembled WGS sequence"/>
</dbReference>
<dbReference type="EMBL" id="FZOH01000004">
    <property type="protein sequence ID" value="SNS43729.1"/>
    <property type="molecule type" value="Genomic_DNA"/>
</dbReference>
<organism evidence="1 2">
    <name type="scientific">Geodermatophilus saharensis</name>
    <dbReference type="NCBI Taxonomy" id="1137994"/>
    <lineage>
        <taxon>Bacteria</taxon>
        <taxon>Bacillati</taxon>
        <taxon>Actinomycetota</taxon>
        <taxon>Actinomycetes</taxon>
        <taxon>Geodermatophilales</taxon>
        <taxon>Geodermatophilaceae</taxon>
        <taxon>Geodermatophilus</taxon>
    </lineage>
</organism>
<accession>A0A239EGP2</accession>
<dbReference type="RefSeq" id="WP_176449980.1">
    <property type="nucleotide sequence ID" value="NZ_FZOH01000004.1"/>
</dbReference>
<reference evidence="2" key="1">
    <citation type="submission" date="2017-06" db="EMBL/GenBank/DDBJ databases">
        <authorList>
            <person name="Varghese N."/>
            <person name="Submissions S."/>
        </authorList>
    </citation>
    <scope>NUCLEOTIDE SEQUENCE [LARGE SCALE GENOMIC DNA]</scope>
    <source>
        <strain evidence="2">DSM 45423</strain>
    </source>
</reference>
<dbReference type="AlphaFoldDB" id="A0A239EGP2"/>
<proteinExistence type="predicted"/>
<name>A0A239EGP2_9ACTN</name>